<gene>
    <name evidence="3" type="ORF">GCM10011600_10320</name>
</gene>
<dbReference type="Pfam" id="PF07179">
    <property type="entry name" value="SseB"/>
    <property type="match status" value="1"/>
</dbReference>
<dbReference type="RefSeq" id="WP_191282294.1">
    <property type="nucleotide sequence ID" value="NZ_BNAI01000001.1"/>
</dbReference>
<accession>A0A8J3GPN9</accession>
<dbReference type="Proteomes" id="UP000617531">
    <property type="component" value="Unassembled WGS sequence"/>
</dbReference>
<protein>
    <recommendedName>
        <fullName evidence="2">SseB protein N-terminal domain-containing protein</fullName>
    </recommendedName>
</protein>
<name>A0A8J3GPN9_9MICO</name>
<evidence type="ECO:0000313" key="4">
    <source>
        <dbReference type="Proteomes" id="UP000617531"/>
    </source>
</evidence>
<dbReference type="InterPro" id="IPR009839">
    <property type="entry name" value="SseB_N"/>
</dbReference>
<feature type="domain" description="SseB protein N-terminal" evidence="2">
    <location>
        <begin position="39"/>
        <end position="152"/>
    </location>
</feature>
<comment type="caution">
    <text evidence="3">The sequence shown here is derived from an EMBL/GenBank/DDBJ whole genome shotgun (WGS) entry which is preliminary data.</text>
</comment>
<keyword evidence="4" id="KW-1185">Reference proteome</keyword>
<reference evidence="3" key="2">
    <citation type="submission" date="2020-09" db="EMBL/GenBank/DDBJ databases">
        <authorList>
            <person name="Sun Q."/>
            <person name="Zhou Y."/>
        </authorList>
    </citation>
    <scope>NUCLEOTIDE SEQUENCE</scope>
    <source>
        <strain evidence="3">CGMCC 1.16548</strain>
    </source>
</reference>
<dbReference type="AlphaFoldDB" id="A0A8J3GPN9"/>
<dbReference type="EMBL" id="BNAI01000001">
    <property type="protein sequence ID" value="GHF11086.1"/>
    <property type="molecule type" value="Genomic_DNA"/>
</dbReference>
<reference evidence="3" key="1">
    <citation type="journal article" date="2014" name="Int. J. Syst. Evol. Microbiol.">
        <title>Complete genome sequence of Corynebacterium casei LMG S-19264T (=DSM 44701T), isolated from a smear-ripened cheese.</title>
        <authorList>
            <consortium name="US DOE Joint Genome Institute (JGI-PGF)"/>
            <person name="Walter F."/>
            <person name="Albersmeier A."/>
            <person name="Kalinowski J."/>
            <person name="Ruckert C."/>
        </authorList>
    </citation>
    <scope>NUCLEOTIDE SEQUENCE</scope>
    <source>
        <strain evidence="3">CGMCC 1.16548</strain>
    </source>
</reference>
<proteinExistence type="predicted"/>
<organism evidence="3 4">
    <name type="scientific">Pseudolysinimonas yzui</name>
    <dbReference type="NCBI Taxonomy" id="2708254"/>
    <lineage>
        <taxon>Bacteria</taxon>
        <taxon>Bacillati</taxon>
        <taxon>Actinomycetota</taxon>
        <taxon>Actinomycetes</taxon>
        <taxon>Micrococcales</taxon>
        <taxon>Microbacteriaceae</taxon>
        <taxon>Pseudolysinimonas</taxon>
    </lineage>
</organism>
<evidence type="ECO:0000256" key="1">
    <source>
        <dbReference type="SAM" id="MobiDB-lite"/>
    </source>
</evidence>
<sequence>MAHADSAGIPFDGRSFHANPSADDDGSADARLIEAVLRFRARELGMSEVLLALGAARVLVPLVTDRGDEGIGPHGQLVDKTQELALVTVAGPAGRNVLPVFSSVEAMRTWNPAARPIPVTAPQAALAAAADELGAIVLDPGSPTEFALRRTAFEALATGATFIPCFLDERVLDAFLAASAAESAVRAVQLAPGDPDARLTGPELLVQLALESGLDRTELDALLARLGDAWAASPVILDRVDSIAVRLESL</sequence>
<evidence type="ECO:0000313" key="3">
    <source>
        <dbReference type="EMBL" id="GHF11086.1"/>
    </source>
</evidence>
<feature type="region of interest" description="Disordered" evidence="1">
    <location>
        <begin position="1"/>
        <end position="26"/>
    </location>
</feature>
<evidence type="ECO:0000259" key="2">
    <source>
        <dbReference type="Pfam" id="PF07179"/>
    </source>
</evidence>